<dbReference type="InterPro" id="IPR037401">
    <property type="entry name" value="SnoaL-like"/>
</dbReference>
<dbReference type="RefSeq" id="WP_160770948.1">
    <property type="nucleotide sequence ID" value="NZ_WTYV01000002.1"/>
</dbReference>
<dbReference type="CDD" id="cd00531">
    <property type="entry name" value="NTF2_like"/>
    <property type="match status" value="1"/>
</dbReference>
<sequence>MIVPAPDLPATDFMALQQLAARYWALADLTEAVPLDEMFAPDAVFDLGKLQLEGLPAIAAFFAEREAGMRASGRTTRHLASNFLALPQPDGSVRVRSTVMVHTGNGDHPLPATEPSGIADFHDLCRRQPDGRWLYHHRSAATVFVGPGAAAFAR</sequence>
<dbReference type="OrthoDB" id="981191at2"/>
<evidence type="ECO:0000259" key="1">
    <source>
        <dbReference type="Pfam" id="PF13577"/>
    </source>
</evidence>
<dbReference type="EMBL" id="WTYV01000002">
    <property type="protein sequence ID" value="MXO70987.1"/>
    <property type="molecule type" value="Genomic_DNA"/>
</dbReference>
<protein>
    <recommendedName>
        <fullName evidence="1">SnoaL-like domain-containing protein</fullName>
    </recommendedName>
</protein>
<gene>
    <name evidence="2" type="ORF">GRI99_04960</name>
</gene>
<evidence type="ECO:0000313" key="2">
    <source>
        <dbReference type="EMBL" id="MXO70987.1"/>
    </source>
</evidence>
<dbReference type="Gene3D" id="3.10.450.50">
    <property type="match status" value="1"/>
</dbReference>
<dbReference type="Proteomes" id="UP000466966">
    <property type="component" value="Unassembled WGS sequence"/>
</dbReference>
<keyword evidence="3" id="KW-1185">Reference proteome</keyword>
<dbReference type="SUPFAM" id="SSF54427">
    <property type="entry name" value="NTF2-like"/>
    <property type="match status" value="1"/>
</dbReference>
<name>A0A844YY30_9SPHN</name>
<evidence type="ECO:0000313" key="3">
    <source>
        <dbReference type="Proteomes" id="UP000466966"/>
    </source>
</evidence>
<dbReference type="Pfam" id="PF13577">
    <property type="entry name" value="SnoaL_4"/>
    <property type="match status" value="1"/>
</dbReference>
<accession>A0A844YY30</accession>
<comment type="caution">
    <text evidence="2">The sequence shown here is derived from an EMBL/GenBank/DDBJ whole genome shotgun (WGS) entry which is preliminary data.</text>
</comment>
<dbReference type="AlphaFoldDB" id="A0A844YY30"/>
<feature type="domain" description="SnoaL-like" evidence="1">
    <location>
        <begin position="13"/>
        <end position="138"/>
    </location>
</feature>
<dbReference type="InterPro" id="IPR032710">
    <property type="entry name" value="NTF2-like_dom_sf"/>
</dbReference>
<organism evidence="2 3">
    <name type="scientific">Alteraurantiacibacter buctensis</name>
    <dbReference type="NCBI Taxonomy" id="1503981"/>
    <lineage>
        <taxon>Bacteria</taxon>
        <taxon>Pseudomonadati</taxon>
        <taxon>Pseudomonadota</taxon>
        <taxon>Alphaproteobacteria</taxon>
        <taxon>Sphingomonadales</taxon>
        <taxon>Erythrobacteraceae</taxon>
        <taxon>Alteraurantiacibacter</taxon>
    </lineage>
</organism>
<proteinExistence type="predicted"/>
<reference evidence="2 3" key="1">
    <citation type="submission" date="2019-12" db="EMBL/GenBank/DDBJ databases">
        <title>Genomic-based taxomic classification of the family Erythrobacteraceae.</title>
        <authorList>
            <person name="Xu L."/>
        </authorList>
    </citation>
    <scope>NUCLEOTIDE SEQUENCE [LARGE SCALE GENOMIC DNA]</scope>
    <source>
        <strain evidence="2 3">M0322</strain>
    </source>
</reference>